<dbReference type="Proteomes" id="UP000823775">
    <property type="component" value="Unassembled WGS sequence"/>
</dbReference>
<evidence type="ECO:0000313" key="1">
    <source>
        <dbReference type="EMBL" id="MCD7467739.1"/>
    </source>
</evidence>
<accession>A0ABS8TAX8</accession>
<dbReference type="PANTHER" id="PTHR33645">
    <property type="entry name" value="AMINOPEPTIDASE (DUF3754)"/>
    <property type="match status" value="1"/>
</dbReference>
<proteinExistence type="predicted"/>
<name>A0ABS8TAX8_DATST</name>
<comment type="caution">
    <text evidence="1">The sequence shown here is derived from an EMBL/GenBank/DDBJ whole genome shotgun (WGS) entry which is preliminary data.</text>
</comment>
<dbReference type="PANTHER" id="PTHR33645:SF2">
    <property type="entry name" value="FAMILY PROTEIN, PUTATIVE (DUF3754)-RELATED"/>
    <property type="match status" value="1"/>
</dbReference>
<evidence type="ECO:0000313" key="2">
    <source>
        <dbReference type="Proteomes" id="UP000823775"/>
    </source>
</evidence>
<organism evidence="1 2">
    <name type="scientific">Datura stramonium</name>
    <name type="common">Jimsonweed</name>
    <name type="synonym">Common thornapple</name>
    <dbReference type="NCBI Taxonomy" id="4076"/>
    <lineage>
        <taxon>Eukaryota</taxon>
        <taxon>Viridiplantae</taxon>
        <taxon>Streptophyta</taxon>
        <taxon>Embryophyta</taxon>
        <taxon>Tracheophyta</taxon>
        <taxon>Spermatophyta</taxon>
        <taxon>Magnoliopsida</taxon>
        <taxon>eudicotyledons</taxon>
        <taxon>Gunneridae</taxon>
        <taxon>Pentapetalae</taxon>
        <taxon>asterids</taxon>
        <taxon>lamiids</taxon>
        <taxon>Solanales</taxon>
        <taxon>Solanaceae</taxon>
        <taxon>Solanoideae</taxon>
        <taxon>Datureae</taxon>
        <taxon>Datura</taxon>
    </lineage>
</organism>
<sequence length="74" mass="8308">MQESCARDVGARCEKFIYDLLEEKVEMPVDKAISTLVRLGIVTQDSLNGHTVLQAVPCFKAYDILKEHWNGLLG</sequence>
<gene>
    <name evidence="1" type="ORF">HAX54_005355</name>
</gene>
<reference evidence="1 2" key="1">
    <citation type="journal article" date="2021" name="BMC Genomics">
        <title>Datura genome reveals duplications of psychoactive alkaloid biosynthetic genes and high mutation rate following tissue culture.</title>
        <authorList>
            <person name="Rajewski A."/>
            <person name="Carter-House D."/>
            <person name="Stajich J."/>
            <person name="Litt A."/>
        </authorList>
    </citation>
    <scope>NUCLEOTIDE SEQUENCE [LARGE SCALE GENOMIC DNA]</scope>
    <source>
        <strain evidence="1">AR-01</strain>
    </source>
</reference>
<keyword evidence="2" id="KW-1185">Reference proteome</keyword>
<dbReference type="EMBL" id="JACEIK010001264">
    <property type="protein sequence ID" value="MCD7467739.1"/>
    <property type="molecule type" value="Genomic_DNA"/>
</dbReference>
<protein>
    <submittedName>
        <fullName evidence="1">Uncharacterized protein</fullName>
    </submittedName>
</protein>